<name>A0A178Z7X2_9EURO</name>
<keyword evidence="4" id="KW-1185">Reference proteome</keyword>
<organism evidence="3 4">
    <name type="scientific">Fonsecaea erecta</name>
    <dbReference type="NCBI Taxonomy" id="1367422"/>
    <lineage>
        <taxon>Eukaryota</taxon>
        <taxon>Fungi</taxon>
        <taxon>Dikarya</taxon>
        <taxon>Ascomycota</taxon>
        <taxon>Pezizomycotina</taxon>
        <taxon>Eurotiomycetes</taxon>
        <taxon>Chaetothyriomycetidae</taxon>
        <taxon>Chaetothyriales</taxon>
        <taxon>Herpotrichiellaceae</taxon>
        <taxon>Fonsecaea</taxon>
    </lineage>
</organism>
<evidence type="ECO:0000256" key="2">
    <source>
        <dbReference type="SAM" id="SignalP"/>
    </source>
</evidence>
<dbReference type="EMBL" id="LVYI01000011">
    <property type="protein sequence ID" value="OAP55273.1"/>
    <property type="molecule type" value="Genomic_DNA"/>
</dbReference>
<reference evidence="3 4" key="1">
    <citation type="submission" date="2016-04" db="EMBL/GenBank/DDBJ databases">
        <title>Draft genome of Fonsecaea erecta CBS 125763.</title>
        <authorList>
            <person name="Weiss V.A."/>
            <person name="Vicente V.A."/>
            <person name="Raittz R.T."/>
            <person name="Moreno L.F."/>
            <person name="De Souza E.M."/>
            <person name="Pedrosa F.O."/>
            <person name="Steffens M.B."/>
            <person name="Faoro H."/>
            <person name="Tadra-Sfeir M.Z."/>
            <person name="Najafzadeh M.J."/>
            <person name="Felipe M.S."/>
            <person name="Teixeira M."/>
            <person name="Sun J."/>
            <person name="Xi L."/>
            <person name="Gomes R."/>
            <person name="De Azevedo C.M."/>
            <person name="Salgado C.G."/>
            <person name="Da Silva M.B."/>
            <person name="Nascimento M.F."/>
            <person name="Queiroz-Telles F."/>
            <person name="Attili D.S."/>
            <person name="Gorbushina A."/>
        </authorList>
    </citation>
    <scope>NUCLEOTIDE SEQUENCE [LARGE SCALE GENOMIC DNA]</scope>
    <source>
        <strain evidence="3 4">CBS 125763</strain>
    </source>
</reference>
<accession>A0A178Z7X2</accession>
<keyword evidence="2" id="KW-0732">Signal</keyword>
<comment type="caution">
    <text evidence="3">The sequence shown here is derived from an EMBL/GenBank/DDBJ whole genome shotgun (WGS) entry which is preliminary data.</text>
</comment>
<evidence type="ECO:0000313" key="4">
    <source>
        <dbReference type="Proteomes" id="UP000078343"/>
    </source>
</evidence>
<dbReference type="RefSeq" id="XP_018688640.1">
    <property type="nucleotide sequence ID" value="XM_018841752.1"/>
</dbReference>
<evidence type="ECO:0000256" key="1">
    <source>
        <dbReference type="SAM" id="MobiDB-lite"/>
    </source>
</evidence>
<feature type="signal peptide" evidence="2">
    <location>
        <begin position="1"/>
        <end position="20"/>
    </location>
</feature>
<protein>
    <submittedName>
        <fullName evidence="3">Uncharacterized protein</fullName>
    </submittedName>
</protein>
<evidence type="ECO:0000313" key="3">
    <source>
        <dbReference type="EMBL" id="OAP55273.1"/>
    </source>
</evidence>
<dbReference type="AlphaFoldDB" id="A0A178Z7X2"/>
<feature type="region of interest" description="Disordered" evidence="1">
    <location>
        <begin position="26"/>
        <end position="45"/>
    </location>
</feature>
<dbReference type="OrthoDB" id="4154508at2759"/>
<sequence length="100" mass="10374">MKAVTLGLVAVSVLVHSVTALTLERKNDSPVGADAPDDSLTPIPIQSGNEGSVTCNECITDPGICCPVQCQSDGHCPSNAIENAGWLIDGMKITSNSKKH</sequence>
<proteinExistence type="predicted"/>
<dbReference type="GeneID" id="30014414"/>
<gene>
    <name evidence="3" type="ORF">AYL99_10246</name>
</gene>
<feature type="chain" id="PRO_5008098315" evidence="2">
    <location>
        <begin position="21"/>
        <end position="100"/>
    </location>
</feature>
<dbReference type="Proteomes" id="UP000078343">
    <property type="component" value="Unassembled WGS sequence"/>
</dbReference>